<gene>
    <name evidence="1" type="ORF">SNE40_000673</name>
</gene>
<protein>
    <submittedName>
        <fullName evidence="1">Uncharacterized protein</fullName>
    </submittedName>
</protein>
<organism evidence="1 2">
    <name type="scientific">Patella caerulea</name>
    <name type="common">Rayed Mediterranean limpet</name>
    <dbReference type="NCBI Taxonomy" id="87958"/>
    <lineage>
        <taxon>Eukaryota</taxon>
        <taxon>Metazoa</taxon>
        <taxon>Spiralia</taxon>
        <taxon>Lophotrochozoa</taxon>
        <taxon>Mollusca</taxon>
        <taxon>Gastropoda</taxon>
        <taxon>Patellogastropoda</taxon>
        <taxon>Patelloidea</taxon>
        <taxon>Patellidae</taxon>
        <taxon>Patella</taxon>
    </lineage>
</organism>
<dbReference type="PANTHER" id="PTHR46601:SF1">
    <property type="entry name" value="ADF-H DOMAIN-CONTAINING PROTEIN"/>
    <property type="match status" value="1"/>
</dbReference>
<keyword evidence="2" id="KW-1185">Reference proteome</keyword>
<dbReference type="PANTHER" id="PTHR46601">
    <property type="entry name" value="ULP_PROTEASE DOMAIN-CONTAINING PROTEIN"/>
    <property type="match status" value="1"/>
</dbReference>
<evidence type="ECO:0000313" key="1">
    <source>
        <dbReference type="EMBL" id="KAK6195199.1"/>
    </source>
</evidence>
<comment type="caution">
    <text evidence="1">The sequence shown here is derived from an EMBL/GenBank/DDBJ whole genome shotgun (WGS) entry which is preliminary data.</text>
</comment>
<proteinExistence type="predicted"/>
<sequence length="294" mass="33272">MSASDSMQHGPAAIWQYLKPILSEISMTYPSVDCVHFFSDGPCSQYRQKGNFYLLSENIFSMGFTKSTLNFHEAGHGKGIPDGIGGTMKRIADCRVRYGTDIMTANQFVDTLRQETKIKLFVVEISEGQSEKLIKKSLKAVPGTMALHQIVITEQDTFVTEMSAAHAQKIKPFKEFSFENKDTMQPKLRKEDAMKLEQPVDSSENFNSLIDRLQACKNFSELKELCQNLNLESITGHQRSILGEKLDVYHQALDMYPGDVPGSEILFPVYVMMEIVYHLQEASLPVVIRKEPMK</sequence>
<reference evidence="1 2" key="1">
    <citation type="submission" date="2024-01" db="EMBL/GenBank/DDBJ databases">
        <title>The genome of the rayed Mediterranean limpet Patella caerulea (Linnaeus, 1758).</title>
        <authorList>
            <person name="Anh-Thu Weber A."/>
            <person name="Halstead-Nussloch G."/>
        </authorList>
    </citation>
    <scope>NUCLEOTIDE SEQUENCE [LARGE SCALE GENOMIC DNA]</scope>
    <source>
        <strain evidence="1">AATW-2023a</strain>
        <tissue evidence="1">Whole specimen</tissue>
    </source>
</reference>
<evidence type="ECO:0000313" key="2">
    <source>
        <dbReference type="Proteomes" id="UP001347796"/>
    </source>
</evidence>
<dbReference type="Proteomes" id="UP001347796">
    <property type="component" value="Unassembled WGS sequence"/>
</dbReference>
<dbReference type="AlphaFoldDB" id="A0AAN8KCQ5"/>
<dbReference type="EMBL" id="JAZGQO010000001">
    <property type="protein sequence ID" value="KAK6195199.1"/>
    <property type="molecule type" value="Genomic_DNA"/>
</dbReference>
<accession>A0AAN8KCQ5</accession>
<name>A0AAN8KCQ5_PATCE</name>